<proteinExistence type="inferred from homology"/>
<evidence type="ECO:0000256" key="4">
    <source>
        <dbReference type="SAM" id="SignalP"/>
    </source>
</evidence>
<dbReference type="EMBL" id="AAOA02000003">
    <property type="protein sequence ID" value="EAQ97025.2"/>
    <property type="molecule type" value="Genomic_DNA"/>
</dbReference>
<protein>
    <submittedName>
        <fullName evidence="5">Surface lipoprotein</fullName>
    </submittedName>
</protein>
<dbReference type="GO" id="GO:0016020">
    <property type="term" value="C:membrane"/>
    <property type="evidence" value="ECO:0007669"/>
    <property type="project" value="InterPro"/>
</dbReference>
<evidence type="ECO:0000256" key="3">
    <source>
        <dbReference type="SAM" id="MobiDB-lite"/>
    </source>
</evidence>
<gene>
    <name evidence="5" type="ORF">KT71_12220</name>
</gene>
<sequence length="263" mass="27990">MNLPMVAAKTSVASRGTRSGASHSRRGAQNRLCALLFAILLIPCQGAAAAPDSDPLEPLNRGVFAFNEVADRWVLRPVAKTYSFILPSVVRRGVANALRNLRDVNYAVNAALQGRFRDAGTNGARFAINTTIGLVGVFDVATHRGFVSSPADFGETLATAGLPAGPFIVLPVIGPSTMRDGAGFAVDAAVLSVPSHIDSSDVRAAIWGTGIVQARSGFLDMDDLPTGDSYIFAREAYLQRRAARLGEATFTTPGSFWEFEEEF</sequence>
<feature type="region of interest" description="Disordered" evidence="3">
    <location>
        <begin position="1"/>
        <end position="24"/>
    </location>
</feature>
<feature type="chain" id="PRO_5002665784" evidence="4">
    <location>
        <begin position="50"/>
        <end position="263"/>
    </location>
</feature>
<dbReference type="PANTHER" id="PTHR30035">
    <property type="entry name" value="LIPOPROTEIN VACJ-RELATED"/>
    <property type="match status" value="1"/>
</dbReference>
<dbReference type="STRING" id="314285.KT71_12220"/>
<keyword evidence="6" id="KW-1185">Reference proteome</keyword>
<accession>A4AAE8</accession>
<keyword evidence="5" id="KW-0449">Lipoprotein</keyword>
<dbReference type="Pfam" id="PF04333">
    <property type="entry name" value="MlaA"/>
    <property type="match status" value="1"/>
</dbReference>
<dbReference type="InterPro" id="IPR007428">
    <property type="entry name" value="MlaA"/>
</dbReference>
<evidence type="ECO:0000256" key="1">
    <source>
        <dbReference type="ARBA" id="ARBA00010634"/>
    </source>
</evidence>
<reference evidence="5 6" key="2">
    <citation type="journal article" date="2009" name="PLoS ONE">
        <title>The photosynthetic apparatus and its regulation in the aerobic gammaproteobacterium Congregibacter litoralis gen. nov., sp. nov.</title>
        <authorList>
            <person name="Spring S."/>
            <person name="Lunsdorf H."/>
            <person name="Fuchs B.M."/>
            <person name="Tindall B.J."/>
        </authorList>
    </citation>
    <scope>NUCLEOTIDE SEQUENCE [LARGE SCALE GENOMIC DNA]</scope>
    <source>
        <strain evidence="5">KT71</strain>
    </source>
</reference>
<dbReference type="AlphaFoldDB" id="A4AAE8"/>
<dbReference type="PANTHER" id="PTHR30035:SF3">
    <property type="entry name" value="INTERMEMBRANE PHOSPHOLIPID TRANSPORT SYSTEM LIPOPROTEIN MLAA"/>
    <property type="match status" value="1"/>
</dbReference>
<comment type="similarity">
    <text evidence="1">Belongs to the MlaA family.</text>
</comment>
<evidence type="ECO:0000313" key="5">
    <source>
        <dbReference type="EMBL" id="EAQ97025.2"/>
    </source>
</evidence>
<reference evidence="5 6" key="1">
    <citation type="journal article" date="2007" name="Proc. Natl. Acad. Sci. U.S.A.">
        <title>Characterization of a marine gammaproteobacterium capable of aerobic anoxygenic photosynthesis.</title>
        <authorList>
            <person name="Fuchs B.M."/>
            <person name="Spring S."/>
            <person name="Teeling H."/>
            <person name="Quast C."/>
            <person name="Wulf J."/>
            <person name="Schattenhofer M."/>
            <person name="Yan S."/>
            <person name="Ferriera S."/>
            <person name="Johnson J."/>
            <person name="Glockner F.O."/>
            <person name="Amann R."/>
        </authorList>
    </citation>
    <scope>NUCLEOTIDE SEQUENCE [LARGE SCALE GENOMIC DNA]</scope>
    <source>
        <strain evidence="5">KT71</strain>
    </source>
</reference>
<feature type="signal peptide" evidence="4">
    <location>
        <begin position="1"/>
        <end position="49"/>
    </location>
</feature>
<dbReference type="HOGENOM" id="CLU_059326_3_1_6"/>
<organism evidence="5 6">
    <name type="scientific">Congregibacter litoralis KT71</name>
    <dbReference type="NCBI Taxonomy" id="314285"/>
    <lineage>
        <taxon>Bacteria</taxon>
        <taxon>Pseudomonadati</taxon>
        <taxon>Pseudomonadota</taxon>
        <taxon>Gammaproteobacteria</taxon>
        <taxon>Cellvibrionales</taxon>
        <taxon>Halieaceae</taxon>
        <taxon>Congregibacter</taxon>
    </lineage>
</organism>
<dbReference type="RefSeq" id="WP_023660045.1">
    <property type="nucleotide sequence ID" value="NZ_CM002299.1"/>
</dbReference>
<evidence type="ECO:0000256" key="2">
    <source>
        <dbReference type="ARBA" id="ARBA00022729"/>
    </source>
</evidence>
<dbReference type="Proteomes" id="UP000019205">
    <property type="component" value="Chromosome"/>
</dbReference>
<comment type="caution">
    <text evidence="5">The sequence shown here is derived from an EMBL/GenBank/DDBJ whole genome shotgun (WGS) entry which is preliminary data.</text>
</comment>
<name>A4AAE8_9GAMM</name>
<evidence type="ECO:0000313" key="6">
    <source>
        <dbReference type="Proteomes" id="UP000019205"/>
    </source>
</evidence>
<keyword evidence="2 4" id="KW-0732">Signal</keyword>
<dbReference type="eggNOG" id="COG2853">
    <property type="taxonomic scope" value="Bacteria"/>
</dbReference>
<feature type="compositionally biased region" description="Polar residues" evidence="3">
    <location>
        <begin position="11"/>
        <end position="22"/>
    </location>
</feature>
<dbReference type="GO" id="GO:0120010">
    <property type="term" value="P:intermembrane phospholipid transfer"/>
    <property type="evidence" value="ECO:0007669"/>
    <property type="project" value="TreeGrafter"/>
</dbReference>
<dbReference type="PRINTS" id="PR01805">
    <property type="entry name" value="VACJLIPOPROT"/>
</dbReference>